<accession>A0A4Y9ZKS9</accession>
<dbReference type="OrthoDB" id="9993796at2759"/>
<reference evidence="4 5" key="1">
    <citation type="submission" date="2019-02" db="EMBL/GenBank/DDBJ databases">
        <title>Genome sequencing of the rare red list fungi Hericium alpestre (H. flagellum).</title>
        <authorList>
            <person name="Buettner E."/>
            <person name="Kellner H."/>
        </authorList>
    </citation>
    <scope>NUCLEOTIDE SEQUENCE [LARGE SCALE GENOMIC DNA]</scope>
    <source>
        <strain evidence="4 5">DSM 108284</strain>
    </source>
</reference>
<sequence length="212" mass="23820">MATPSDEQLRELGYAQVLPPNSSGIRIIIVGCGFAGLACAIESVRKGHSVTLLEKYDHIRTLGDAISFDFNVGRFFMHWGLHERRRICARARVDIRLGHRVVDFWEDAAAGLRAGRLPLLLPGGEHIVRWDIVPLECGWVRVPRIRVLDRRYAEEGHEEGVEVEIVDARREARDDAGDEWGVVNEAEGKDRETVKEAEAGRWSKIGPILVLP</sequence>
<dbReference type="Gene3D" id="3.50.50.60">
    <property type="entry name" value="FAD/NAD(P)-binding domain"/>
    <property type="match status" value="1"/>
</dbReference>
<evidence type="ECO:0000313" key="5">
    <source>
        <dbReference type="Proteomes" id="UP000298061"/>
    </source>
</evidence>
<dbReference type="EMBL" id="SFCI01001611">
    <property type="protein sequence ID" value="TFY75352.1"/>
    <property type="molecule type" value="Genomic_DNA"/>
</dbReference>
<protein>
    <recommendedName>
        <fullName evidence="6">FAD-dependent oxidoreductase 2 FAD binding domain-containing protein</fullName>
    </recommendedName>
</protein>
<dbReference type="PANTHER" id="PTHR13789">
    <property type="entry name" value="MONOOXYGENASE"/>
    <property type="match status" value="1"/>
</dbReference>
<dbReference type="InterPro" id="IPR050493">
    <property type="entry name" value="FAD-dep_Monooxygenase_BioMet"/>
</dbReference>
<evidence type="ECO:0000256" key="3">
    <source>
        <dbReference type="ARBA" id="ARBA00023033"/>
    </source>
</evidence>
<dbReference type="InterPro" id="IPR036188">
    <property type="entry name" value="FAD/NAD-bd_sf"/>
</dbReference>
<organism evidence="4 5">
    <name type="scientific">Hericium alpestre</name>
    <dbReference type="NCBI Taxonomy" id="135208"/>
    <lineage>
        <taxon>Eukaryota</taxon>
        <taxon>Fungi</taxon>
        <taxon>Dikarya</taxon>
        <taxon>Basidiomycota</taxon>
        <taxon>Agaricomycotina</taxon>
        <taxon>Agaricomycetes</taxon>
        <taxon>Russulales</taxon>
        <taxon>Hericiaceae</taxon>
        <taxon>Hericium</taxon>
    </lineage>
</organism>
<dbReference type="Proteomes" id="UP000298061">
    <property type="component" value="Unassembled WGS sequence"/>
</dbReference>
<keyword evidence="5" id="KW-1185">Reference proteome</keyword>
<evidence type="ECO:0000256" key="1">
    <source>
        <dbReference type="ARBA" id="ARBA00007992"/>
    </source>
</evidence>
<keyword evidence="3" id="KW-0503">Monooxygenase</keyword>
<dbReference type="PANTHER" id="PTHR13789:SF236">
    <property type="entry name" value="MONOOXYGENASE, PUTATIVE (AFU_ORTHOLOGUE AFUA_6G12060)-RELATED"/>
    <property type="match status" value="1"/>
</dbReference>
<keyword evidence="2" id="KW-0560">Oxidoreductase</keyword>
<dbReference type="SUPFAM" id="SSF51971">
    <property type="entry name" value="Nucleotide-binding domain"/>
    <property type="match status" value="1"/>
</dbReference>
<evidence type="ECO:0000256" key="2">
    <source>
        <dbReference type="ARBA" id="ARBA00023002"/>
    </source>
</evidence>
<comment type="similarity">
    <text evidence="1">Belongs to the paxM FAD-dependent monooxygenase family.</text>
</comment>
<comment type="caution">
    <text evidence="4">The sequence shown here is derived from an EMBL/GenBank/DDBJ whole genome shotgun (WGS) entry which is preliminary data.</text>
</comment>
<dbReference type="AlphaFoldDB" id="A0A4Y9ZKS9"/>
<evidence type="ECO:0008006" key="6">
    <source>
        <dbReference type="Google" id="ProtNLM"/>
    </source>
</evidence>
<dbReference type="Pfam" id="PF13450">
    <property type="entry name" value="NAD_binding_8"/>
    <property type="match status" value="1"/>
</dbReference>
<dbReference type="GO" id="GO:0004497">
    <property type="term" value="F:monooxygenase activity"/>
    <property type="evidence" value="ECO:0007669"/>
    <property type="project" value="UniProtKB-KW"/>
</dbReference>
<gene>
    <name evidence="4" type="ORF">EWM64_g8660</name>
</gene>
<evidence type="ECO:0000313" key="4">
    <source>
        <dbReference type="EMBL" id="TFY75352.1"/>
    </source>
</evidence>
<proteinExistence type="inferred from homology"/>
<name>A0A4Y9ZKS9_9AGAM</name>
<dbReference type="STRING" id="135208.A0A4Y9ZKS9"/>